<reference evidence="1" key="1">
    <citation type="journal article" date="2012" name="Nature">
        <title>The oyster genome reveals stress adaptation and complexity of shell formation.</title>
        <authorList>
            <person name="Zhang G."/>
            <person name="Fang X."/>
            <person name="Guo X."/>
            <person name="Li L."/>
            <person name="Luo R."/>
            <person name="Xu F."/>
            <person name="Yang P."/>
            <person name="Zhang L."/>
            <person name="Wang X."/>
            <person name="Qi H."/>
            <person name="Xiong Z."/>
            <person name="Que H."/>
            <person name="Xie Y."/>
            <person name="Holland P.W."/>
            <person name="Paps J."/>
            <person name="Zhu Y."/>
            <person name="Wu F."/>
            <person name="Chen Y."/>
            <person name="Wang J."/>
            <person name="Peng C."/>
            <person name="Meng J."/>
            <person name="Yang L."/>
            <person name="Liu J."/>
            <person name="Wen B."/>
            <person name="Zhang N."/>
            <person name="Huang Z."/>
            <person name="Zhu Q."/>
            <person name="Feng Y."/>
            <person name="Mount A."/>
            <person name="Hedgecock D."/>
            <person name="Xu Z."/>
            <person name="Liu Y."/>
            <person name="Domazet-Loso T."/>
            <person name="Du Y."/>
            <person name="Sun X."/>
            <person name="Zhang S."/>
            <person name="Liu B."/>
            <person name="Cheng P."/>
            <person name="Jiang X."/>
            <person name="Li J."/>
            <person name="Fan D."/>
            <person name="Wang W."/>
            <person name="Fu W."/>
            <person name="Wang T."/>
            <person name="Wang B."/>
            <person name="Zhang J."/>
            <person name="Peng Z."/>
            <person name="Li Y."/>
            <person name="Li N."/>
            <person name="Wang J."/>
            <person name="Chen M."/>
            <person name="He Y."/>
            <person name="Tan F."/>
            <person name="Song X."/>
            <person name="Zheng Q."/>
            <person name="Huang R."/>
            <person name="Yang H."/>
            <person name="Du X."/>
            <person name="Chen L."/>
            <person name="Yang M."/>
            <person name="Gaffney P.M."/>
            <person name="Wang S."/>
            <person name="Luo L."/>
            <person name="She Z."/>
            <person name="Ming Y."/>
            <person name="Huang W."/>
            <person name="Zhang S."/>
            <person name="Huang B."/>
            <person name="Zhang Y."/>
            <person name="Qu T."/>
            <person name="Ni P."/>
            <person name="Miao G."/>
            <person name="Wang J."/>
            <person name="Wang Q."/>
            <person name="Steinberg C.E."/>
            <person name="Wang H."/>
            <person name="Li N."/>
            <person name="Qian L."/>
            <person name="Zhang G."/>
            <person name="Li Y."/>
            <person name="Yang H."/>
            <person name="Liu X."/>
            <person name="Wang J."/>
            <person name="Yin Y."/>
            <person name="Wang J."/>
        </authorList>
    </citation>
    <scope>NUCLEOTIDE SEQUENCE [LARGE SCALE GENOMIC DNA]</scope>
    <source>
        <strain evidence="1">05x7-T-G4-1.051#20</strain>
    </source>
</reference>
<proteinExistence type="predicted"/>
<sequence>MLKQDHFFACLAAILRLPAFLLLEKWLQSSKGEVWSQKHVAATLVVVCALLLRTDAWWLVGKNGNNHQCPSRGNSKAYIATHRQASNRCSGGRENSPAGYSQLGVDCIKGCARNYRCHFGHYGLLSNNCHKFANLRPGVICVAILIPLLLLFLPQDILITLYKMLGFILYGELRGTSDPSKNI</sequence>
<gene>
    <name evidence="1" type="ORF">CGI_10023976</name>
</gene>
<accession>K1RG99</accession>
<dbReference type="AlphaFoldDB" id="K1RG99"/>
<evidence type="ECO:0000313" key="1">
    <source>
        <dbReference type="EMBL" id="EKC33076.1"/>
    </source>
</evidence>
<organism evidence="1">
    <name type="scientific">Magallana gigas</name>
    <name type="common">Pacific oyster</name>
    <name type="synonym">Crassostrea gigas</name>
    <dbReference type="NCBI Taxonomy" id="29159"/>
    <lineage>
        <taxon>Eukaryota</taxon>
        <taxon>Metazoa</taxon>
        <taxon>Spiralia</taxon>
        <taxon>Lophotrochozoa</taxon>
        <taxon>Mollusca</taxon>
        <taxon>Bivalvia</taxon>
        <taxon>Autobranchia</taxon>
        <taxon>Pteriomorphia</taxon>
        <taxon>Ostreida</taxon>
        <taxon>Ostreoidea</taxon>
        <taxon>Ostreidae</taxon>
        <taxon>Magallana</taxon>
    </lineage>
</organism>
<protein>
    <submittedName>
        <fullName evidence="1">Uncharacterized protein</fullName>
    </submittedName>
</protein>
<dbReference type="EMBL" id="JH815886">
    <property type="protein sequence ID" value="EKC33076.1"/>
    <property type="molecule type" value="Genomic_DNA"/>
</dbReference>
<dbReference type="HOGENOM" id="CLU_1476558_0_0_1"/>
<name>K1RG99_MAGGI</name>
<dbReference type="InParanoid" id="K1RG99"/>